<name>A0A6S7JM21_PARCT</name>
<dbReference type="PROSITE" id="PS50038">
    <property type="entry name" value="FZ"/>
    <property type="match status" value="1"/>
</dbReference>
<dbReference type="InterPro" id="IPR036790">
    <property type="entry name" value="Frizzled_dom_sf"/>
</dbReference>
<comment type="caution">
    <text evidence="2">The sequence shown here is derived from an EMBL/GenBank/DDBJ whole genome shotgun (WGS) entry which is preliminary data.</text>
</comment>
<comment type="caution">
    <text evidence="1">Lacks conserved residue(s) required for the propagation of feature annotation.</text>
</comment>
<gene>
    <name evidence="2" type="ORF">PACLA_8A085302</name>
</gene>
<evidence type="ECO:0000256" key="1">
    <source>
        <dbReference type="PROSITE-ProRule" id="PRU00090"/>
    </source>
</evidence>
<dbReference type="AlphaFoldDB" id="A0A6S7JM21"/>
<protein>
    <submittedName>
        <fullName evidence="2">---NA</fullName>
    </submittedName>
</protein>
<dbReference type="EMBL" id="CACRXK020007362">
    <property type="protein sequence ID" value="CAB4012058.1"/>
    <property type="molecule type" value="Genomic_DNA"/>
</dbReference>
<proteinExistence type="predicted"/>
<dbReference type="InterPro" id="IPR020067">
    <property type="entry name" value="Frizzled_dom"/>
</dbReference>
<reference evidence="2" key="1">
    <citation type="submission" date="2020-04" db="EMBL/GenBank/DDBJ databases">
        <authorList>
            <person name="Alioto T."/>
            <person name="Alioto T."/>
            <person name="Gomez Garrido J."/>
        </authorList>
    </citation>
    <scope>NUCLEOTIDE SEQUENCE</scope>
    <source>
        <strain evidence="2">A484AB</strain>
    </source>
</reference>
<keyword evidence="3" id="KW-1185">Reference proteome</keyword>
<dbReference type="OrthoDB" id="10394311at2759"/>
<evidence type="ECO:0000313" key="3">
    <source>
        <dbReference type="Proteomes" id="UP001152795"/>
    </source>
</evidence>
<organism evidence="2 3">
    <name type="scientific">Paramuricea clavata</name>
    <name type="common">Red gorgonian</name>
    <name type="synonym">Violescent sea-whip</name>
    <dbReference type="NCBI Taxonomy" id="317549"/>
    <lineage>
        <taxon>Eukaryota</taxon>
        <taxon>Metazoa</taxon>
        <taxon>Cnidaria</taxon>
        <taxon>Anthozoa</taxon>
        <taxon>Octocorallia</taxon>
        <taxon>Malacalcyonacea</taxon>
        <taxon>Plexauridae</taxon>
        <taxon>Paramuricea</taxon>
    </lineage>
</organism>
<dbReference type="Gene3D" id="1.10.2000.10">
    <property type="entry name" value="Frizzled cysteine-rich domain"/>
    <property type="match status" value="1"/>
</dbReference>
<accession>A0A6S7JM21</accession>
<evidence type="ECO:0000313" key="2">
    <source>
        <dbReference type="EMBL" id="CAB4012058.1"/>
    </source>
</evidence>
<sequence length="191" mass="21224">MFSINLAVFFSLLVCAASRPSEAPGLGYLFVNGSQTPFCYDLYQNDICPPNLVNYKILGYNRSTEQVAKMELQGVKFSLQGLEFFQVSQACRDSIREYSCSNMFAVCTPDSKHGINLKYNYEKTKAACGRVQSICPKIVTEMVVYNCSLIQKDVSGYTHCANLPEVPGDVCPKSSYTSGIDSQIDIDNVKR</sequence>
<dbReference type="Proteomes" id="UP001152795">
    <property type="component" value="Unassembled WGS sequence"/>
</dbReference>